<comment type="caution">
    <text evidence="14">The sequence shown here is derived from an EMBL/GenBank/DDBJ whole genome shotgun (WGS) entry which is preliminary data.</text>
</comment>
<evidence type="ECO:0000256" key="9">
    <source>
        <dbReference type="ARBA" id="ARBA00022989"/>
    </source>
</evidence>
<comment type="similarity">
    <text evidence="3 13">Belongs to the SWEET sugar transporter family.</text>
</comment>
<keyword evidence="15" id="KW-1185">Reference proteome</keyword>
<reference evidence="14 15" key="1">
    <citation type="journal article" date="2016" name="Nat. Commun.">
        <title>Extremotolerant tardigrade genome and improved radiotolerance of human cultured cells by tardigrade-unique protein.</title>
        <authorList>
            <person name="Hashimoto T."/>
            <person name="Horikawa D.D."/>
            <person name="Saito Y."/>
            <person name="Kuwahara H."/>
            <person name="Kozuka-Hata H."/>
            <person name="Shin-I T."/>
            <person name="Minakuchi Y."/>
            <person name="Ohishi K."/>
            <person name="Motoyama A."/>
            <person name="Aizu T."/>
            <person name="Enomoto A."/>
            <person name="Kondo K."/>
            <person name="Tanaka S."/>
            <person name="Hara Y."/>
            <person name="Koshikawa S."/>
            <person name="Sagara H."/>
            <person name="Miura T."/>
            <person name="Yokobori S."/>
            <person name="Miyagawa K."/>
            <person name="Suzuki Y."/>
            <person name="Kubo T."/>
            <person name="Oyama M."/>
            <person name="Kohara Y."/>
            <person name="Fujiyama A."/>
            <person name="Arakawa K."/>
            <person name="Katayama T."/>
            <person name="Toyoda A."/>
            <person name="Kunieda T."/>
        </authorList>
    </citation>
    <scope>NUCLEOTIDE SEQUENCE [LARGE SCALE GENOMIC DNA]</scope>
    <source>
        <strain evidence="14 15">YOKOZUNA-1</strain>
    </source>
</reference>
<evidence type="ECO:0000256" key="10">
    <source>
        <dbReference type="ARBA" id="ARBA00023034"/>
    </source>
</evidence>
<evidence type="ECO:0000256" key="2">
    <source>
        <dbReference type="ARBA" id="ARBA00004653"/>
    </source>
</evidence>
<dbReference type="PANTHER" id="PTHR10791:SF112">
    <property type="entry name" value="SUGAR TRANSPORTER SWEET1"/>
    <property type="match status" value="1"/>
</dbReference>
<feature type="transmembrane region" description="Helical" evidence="13">
    <location>
        <begin position="41"/>
        <end position="62"/>
    </location>
</feature>
<dbReference type="Gene3D" id="1.20.1280.290">
    <property type="match status" value="2"/>
</dbReference>
<evidence type="ECO:0000313" key="14">
    <source>
        <dbReference type="EMBL" id="GAV07669.1"/>
    </source>
</evidence>
<dbReference type="Proteomes" id="UP000186922">
    <property type="component" value="Unassembled WGS sequence"/>
</dbReference>
<keyword evidence="6 13" id="KW-0762">Sugar transport</keyword>
<evidence type="ECO:0000313" key="15">
    <source>
        <dbReference type="Proteomes" id="UP000186922"/>
    </source>
</evidence>
<feature type="transmembrane region" description="Helical" evidence="13">
    <location>
        <begin position="101"/>
        <end position="118"/>
    </location>
</feature>
<evidence type="ECO:0000256" key="13">
    <source>
        <dbReference type="RuleBase" id="RU910715"/>
    </source>
</evidence>
<dbReference type="OrthoDB" id="409725at2759"/>
<dbReference type="GO" id="GO:0005886">
    <property type="term" value="C:plasma membrane"/>
    <property type="evidence" value="ECO:0007669"/>
    <property type="project" value="UniProtKB-SubCell"/>
</dbReference>
<keyword evidence="5" id="KW-1003">Cell membrane</keyword>
<dbReference type="FunFam" id="1.20.1280.290:FF:000010">
    <property type="entry name" value="Sugar transporter SWEET"/>
    <property type="match status" value="1"/>
</dbReference>
<proteinExistence type="inferred from homology"/>
<keyword evidence="8" id="KW-0677">Repeat</keyword>
<accession>A0A1D1W9A2</accession>
<dbReference type="GO" id="GO:0000139">
    <property type="term" value="C:Golgi membrane"/>
    <property type="evidence" value="ECO:0007669"/>
    <property type="project" value="UniProtKB-SubCell"/>
</dbReference>
<dbReference type="EMBL" id="BDGG01000015">
    <property type="protein sequence ID" value="GAV07669.1"/>
    <property type="molecule type" value="Genomic_DNA"/>
</dbReference>
<dbReference type="InterPro" id="IPR047664">
    <property type="entry name" value="SWEET"/>
</dbReference>
<evidence type="ECO:0000256" key="4">
    <source>
        <dbReference type="ARBA" id="ARBA00022448"/>
    </source>
</evidence>
<keyword evidence="4 13" id="KW-0813">Transport</keyword>
<feature type="transmembrane region" description="Helical" evidence="13">
    <location>
        <begin position="159"/>
        <end position="180"/>
    </location>
</feature>
<sequence length="224" mass="24686">MSLYTLTNAVSVFATITTIGQFLSGIPSCRKIVRNGTTGELSGLPFVAALFSCAMWTHYGVLKGDTPLTVVNVIGLLLQVVYIIVFWKYSASKNHINQQTASSLGAVLLIIIATRMLTENKEEAVLYQGLICCVATCFFCAAPLATLAHVLRTRNTETLPFIWILMTFLVCSEWLLYGYLIQDVFVQFPNFVGMLLSGIQLSLFLFFPSRDYSNKGIIGTSSLP</sequence>
<name>A0A1D1W9A2_RAMVA</name>
<comment type="subcellular location">
    <subcellularLocation>
        <location evidence="1 13">Cell membrane</location>
        <topology evidence="1 13">Multi-pass membrane protein</topology>
    </subcellularLocation>
    <subcellularLocation>
        <location evidence="2">Golgi apparatus membrane</location>
        <topology evidence="2">Multi-pass membrane protein</topology>
    </subcellularLocation>
</comment>
<comment type="function">
    <text evidence="12">Mediates both low-affinity uptake and efflux of sugar across the membrane.</text>
</comment>
<evidence type="ECO:0000256" key="7">
    <source>
        <dbReference type="ARBA" id="ARBA00022692"/>
    </source>
</evidence>
<dbReference type="AlphaFoldDB" id="A0A1D1W9A2"/>
<feature type="transmembrane region" description="Helical" evidence="13">
    <location>
        <begin position="6"/>
        <end position="29"/>
    </location>
</feature>
<dbReference type="Pfam" id="PF03083">
    <property type="entry name" value="MtN3_slv"/>
    <property type="match status" value="2"/>
</dbReference>
<organism evidence="14 15">
    <name type="scientific">Ramazzottius varieornatus</name>
    <name type="common">Water bear</name>
    <name type="synonym">Tardigrade</name>
    <dbReference type="NCBI Taxonomy" id="947166"/>
    <lineage>
        <taxon>Eukaryota</taxon>
        <taxon>Metazoa</taxon>
        <taxon>Ecdysozoa</taxon>
        <taxon>Tardigrada</taxon>
        <taxon>Eutardigrada</taxon>
        <taxon>Parachela</taxon>
        <taxon>Hypsibioidea</taxon>
        <taxon>Ramazzottiidae</taxon>
        <taxon>Ramazzottius</taxon>
    </lineage>
</organism>
<feature type="transmembrane region" description="Helical" evidence="13">
    <location>
        <begin position="124"/>
        <end position="147"/>
    </location>
</feature>
<keyword evidence="7 13" id="KW-0812">Transmembrane</keyword>
<dbReference type="STRING" id="947166.A0A1D1W9A2"/>
<gene>
    <name evidence="14" type="primary">RvY_17483-1</name>
    <name evidence="14" type="synonym">RvY_17483.1</name>
    <name evidence="14" type="ORF">RvY_17483</name>
</gene>
<feature type="transmembrane region" description="Helical" evidence="13">
    <location>
        <begin position="68"/>
        <end position="89"/>
    </location>
</feature>
<evidence type="ECO:0000256" key="3">
    <source>
        <dbReference type="ARBA" id="ARBA00007809"/>
    </source>
</evidence>
<evidence type="ECO:0000256" key="12">
    <source>
        <dbReference type="ARBA" id="ARBA00055578"/>
    </source>
</evidence>
<comment type="function">
    <text evidence="13">Mediates sugar transport across membranes.</text>
</comment>
<feature type="transmembrane region" description="Helical" evidence="13">
    <location>
        <begin position="186"/>
        <end position="207"/>
    </location>
</feature>
<dbReference type="InterPro" id="IPR004316">
    <property type="entry name" value="SWEET_rpt"/>
</dbReference>
<evidence type="ECO:0000256" key="11">
    <source>
        <dbReference type="ARBA" id="ARBA00023136"/>
    </source>
</evidence>
<keyword evidence="10" id="KW-0333">Golgi apparatus</keyword>
<keyword evidence="11 13" id="KW-0472">Membrane</keyword>
<dbReference type="PANTHER" id="PTHR10791">
    <property type="entry name" value="RAG1-ACTIVATING PROTEIN 1"/>
    <property type="match status" value="1"/>
</dbReference>
<evidence type="ECO:0000256" key="5">
    <source>
        <dbReference type="ARBA" id="ARBA00022475"/>
    </source>
</evidence>
<evidence type="ECO:0000256" key="6">
    <source>
        <dbReference type="ARBA" id="ARBA00022597"/>
    </source>
</evidence>
<dbReference type="GO" id="GO:0051119">
    <property type="term" value="F:sugar transmembrane transporter activity"/>
    <property type="evidence" value="ECO:0007669"/>
    <property type="project" value="InterPro"/>
</dbReference>
<dbReference type="FunFam" id="1.20.1280.290:FF:000004">
    <property type="entry name" value="Sugar transporter SWEET"/>
    <property type="match status" value="1"/>
</dbReference>
<evidence type="ECO:0000256" key="1">
    <source>
        <dbReference type="ARBA" id="ARBA00004651"/>
    </source>
</evidence>
<keyword evidence="9 13" id="KW-1133">Transmembrane helix</keyword>
<evidence type="ECO:0000256" key="8">
    <source>
        <dbReference type="ARBA" id="ARBA00022737"/>
    </source>
</evidence>
<protein>
    <recommendedName>
        <fullName evidence="13">Sugar transporter SWEET</fullName>
    </recommendedName>
</protein>